<gene>
    <name evidence="1" type="ORF">CBM2586_A10589</name>
</gene>
<dbReference type="AlphaFoldDB" id="A0A375BAI8"/>
<reference evidence="1" key="1">
    <citation type="submission" date="2018-01" db="EMBL/GenBank/DDBJ databases">
        <authorList>
            <person name="Clerissi C."/>
        </authorList>
    </citation>
    <scope>NUCLEOTIDE SEQUENCE</scope>
    <source>
        <strain evidence="1">Cupriavidus taiwanensis LMG 19430</strain>
    </source>
</reference>
<comment type="caution">
    <text evidence="1">The sequence shown here is derived from an EMBL/GenBank/DDBJ whole genome shotgun (WGS) entry which is preliminary data.</text>
</comment>
<accession>A0A375BAI8</accession>
<protein>
    <submittedName>
        <fullName evidence="1">Uncharacterized protein</fullName>
    </submittedName>
</protein>
<dbReference type="EMBL" id="OFSN01000001">
    <property type="protein sequence ID" value="SOY40624.1"/>
    <property type="molecule type" value="Genomic_DNA"/>
</dbReference>
<proteinExistence type="predicted"/>
<organism evidence="1">
    <name type="scientific">Cupriavidus taiwanensis</name>
    <dbReference type="NCBI Taxonomy" id="164546"/>
    <lineage>
        <taxon>Bacteria</taxon>
        <taxon>Pseudomonadati</taxon>
        <taxon>Pseudomonadota</taxon>
        <taxon>Betaproteobacteria</taxon>
        <taxon>Burkholderiales</taxon>
        <taxon>Burkholderiaceae</taxon>
        <taxon>Cupriavidus</taxon>
    </lineage>
</organism>
<name>A0A375BAI8_9BURK</name>
<evidence type="ECO:0000313" key="1">
    <source>
        <dbReference type="EMBL" id="SOY40624.1"/>
    </source>
</evidence>
<sequence>MGPVISNTRVMIINPVTTTPALDGPPYMASLELHNWLTGHPNDQ</sequence>
<dbReference type="Proteomes" id="UP000257016">
    <property type="component" value="Unassembled WGS sequence"/>
</dbReference>